<comment type="caution">
    <text evidence="1">The sequence shown here is derived from an EMBL/GenBank/DDBJ whole genome shotgun (WGS) entry which is preliminary data.</text>
</comment>
<protein>
    <submittedName>
        <fullName evidence="1">Uncharacterized protein</fullName>
    </submittedName>
</protein>
<sequence length="40" mass="4043">MPTVLTRMQNVAVAAQIDNAGQAATRSAGMVATAPTAKMP</sequence>
<evidence type="ECO:0000313" key="1">
    <source>
        <dbReference type="EMBL" id="PQM46153.1"/>
    </source>
</evidence>
<organism evidence="1 2">
    <name type="scientific">Mycobacterium talmoniae</name>
    <dbReference type="NCBI Taxonomy" id="1858794"/>
    <lineage>
        <taxon>Bacteria</taxon>
        <taxon>Bacillati</taxon>
        <taxon>Actinomycetota</taxon>
        <taxon>Actinomycetes</taxon>
        <taxon>Mycobacteriales</taxon>
        <taxon>Mycobacteriaceae</taxon>
        <taxon>Mycobacterium</taxon>
    </lineage>
</organism>
<proteinExistence type="predicted"/>
<name>A0A2S8BHM4_9MYCO</name>
<gene>
    <name evidence="1" type="ORF">C1Y40_03669</name>
</gene>
<reference evidence="1 2" key="1">
    <citation type="journal article" date="2017" name="Int. J. Syst. Evol. Microbiol.">
        <title>Mycobacterium talmoniae sp. nov., a slowly growing mycobacterium isolated from human respiratory samples.</title>
        <authorList>
            <person name="Davidson R.M."/>
            <person name="DeGroote M.A."/>
            <person name="Marola J.L."/>
            <person name="Buss S."/>
            <person name="Jones V."/>
            <person name="McNeil M.R."/>
            <person name="Freifeld A.G."/>
            <person name="Elaine Epperson L."/>
            <person name="Hasan N.A."/>
            <person name="Jackson M."/>
            <person name="Iwen P.C."/>
            <person name="Salfinger M."/>
            <person name="Strong M."/>
        </authorList>
    </citation>
    <scope>NUCLEOTIDE SEQUENCE [LARGE SCALE GENOMIC DNA]</scope>
    <source>
        <strain evidence="1 2">ATCC BAA-2683</strain>
    </source>
</reference>
<dbReference type="Proteomes" id="UP000238296">
    <property type="component" value="Unassembled WGS sequence"/>
</dbReference>
<accession>A0A2S8BHM4</accession>
<dbReference type="EMBL" id="PPEA01000536">
    <property type="protein sequence ID" value="PQM46153.1"/>
    <property type="molecule type" value="Genomic_DNA"/>
</dbReference>
<dbReference type="AlphaFoldDB" id="A0A2S8BHM4"/>
<evidence type="ECO:0000313" key="2">
    <source>
        <dbReference type="Proteomes" id="UP000238296"/>
    </source>
</evidence>